<dbReference type="Pfam" id="PF14223">
    <property type="entry name" value="Retrotran_gag_2"/>
    <property type="match status" value="1"/>
</dbReference>
<sequence>MTTRANTTIHNTNDPHSTLISINVAAQTPLKLTSTNYVSWKLQFQTLFIGYDILGFIDGLHPCPTTILPGTTTPNPAHTLWIRQDQLLFNAILGSLSPTIIPFIARAKTAREAWTILANTYAKPSRGRIKQVKNQLKQITKGSMGVSEFLQTIKARVDELAILGAVVDDEDLLEKILEGLGEDYKELVRAVQARDTPISFDELHEKLLNFEASLQSTTKTEQSYFPASANPANRAYSGSRNLPYSNSSSGNNTGWRPPSNPGNSTTGWRPSSTSGNRFPTPTGANNLRSDRSSPKPYLGYCQICRNQGHTTKRCPSFRLIPIETSTNTSTATPNSSCQPKAHFAANTSNTPTWLLDSGASHHITSDLSNLSIHAPYNGSDDIMIDDGTGLPITHTGSLSLHTSNAQFSLTNVLCVPGMKKNLISISKLYISNNVSITFLPSSFLVKDLRTGATLLKGKTKDGVYEWLVSSPLLAFSSVKTSSSEWHHRLGHPAFPILKHVISTNNLALSSSSLLHFSCNTCHCNKSHKLSFSNSTINSSRPLQILYSDVWTSPIISYDGFKYYVIFVDYFTKYIWFYPLKQISQVKDIFIRFKAIVEKHFNQNIHTLYSDNGGEYISLSNFLALHGISHLTTPPHTPEHNGFSERRHLHIVETGLTLLSHASIPLPYWSNAFATAVYLINRMPTPTLNLLSPYEKIFGTPPNYSKLKIFGCLCYPWLRPYSSHKLDSSSKPCIFLGYSLTQNAYFCYDPSTSNFFFVSRHVRFVESIFPFKSSLSQAPRPESTSVSTWIPPLIHINTTTSALVPPSAVHPQQQLQCEASTPVTSHLSLANNQNQPHQLLSTNSLPPTTQPDHHTTNSNHSMQTRAKNNIRKPIQKLNLHIQLSKPLDLEPTTPTQALKDPKWRKAMSEEYDALVRNGTWELVPSNPSQNVVGCKWIFRTKRNSDGSIDRFKARLVAKGFHQRPDIDYYDTFSPVVKPTTIMLVLSVAVSNGWILRQLDVNNVFLQGTLTEHVYMTQPPGFIDQDSPSHVCKLKKAIYGLKQAPRAWYQELRSFLLQFGFTNSHADTSLFVLKFRGHLVYFLVYVDDLIITGDDEHLVNRYIHLLANRFSLKDLGKLSYFLGVEIVPNSQGFLLSQRRYLLDLLARTHMSEAKPVQTPLPSGTKISLHSGDKLSDPTEFRAVVGSLQYLLLTRLDIAFAANKLSQFMHTPTTEHWTLVKRLLRYLCGTPDHSLQLYCDSPLSLHAFSDALHAYSDADWAGDPDDFSSTGAYIVYLGRNPISWSSKKQKNIARSSTEAEYRFVANTAAELNWVSSLLCDLGIQLPTCPVIYCDNVGATQVCSNPVFHSRMKHVAFDFHFIRDQVQKGILRVAHVSSTDQLADLLTKSLPRARFLFLRDKIGLSCRAPS</sequence>
<feature type="region of interest" description="Disordered" evidence="2">
    <location>
        <begin position="836"/>
        <end position="859"/>
    </location>
</feature>
<feature type="compositionally biased region" description="Polar residues" evidence="2">
    <location>
        <begin position="836"/>
        <end position="846"/>
    </location>
</feature>
<evidence type="ECO:0000256" key="2">
    <source>
        <dbReference type="SAM" id="MobiDB-lite"/>
    </source>
</evidence>
<protein>
    <recommendedName>
        <fullName evidence="3">Integrase catalytic domain-containing protein</fullName>
    </recommendedName>
</protein>
<keyword evidence="1" id="KW-0064">Aspartyl protease</keyword>
<keyword evidence="1" id="KW-0645">Protease</keyword>
<dbReference type="InterPro" id="IPR013103">
    <property type="entry name" value="RVT_2"/>
</dbReference>
<dbReference type="InterPro" id="IPR057670">
    <property type="entry name" value="SH3_retrovirus"/>
</dbReference>
<dbReference type="InterPro" id="IPR012337">
    <property type="entry name" value="RNaseH-like_sf"/>
</dbReference>
<dbReference type="InterPro" id="IPR054722">
    <property type="entry name" value="PolX-like_BBD"/>
</dbReference>
<feature type="compositionally biased region" description="Polar residues" evidence="2">
    <location>
        <begin position="261"/>
        <end position="287"/>
    </location>
</feature>
<dbReference type="Pfam" id="PF22936">
    <property type="entry name" value="Pol_BBD"/>
    <property type="match status" value="1"/>
</dbReference>
<evidence type="ECO:0000256" key="1">
    <source>
        <dbReference type="ARBA" id="ARBA00022750"/>
    </source>
</evidence>
<accession>A0ABY9DJT0</accession>
<feature type="compositionally biased region" description="Polar residues" evidence="2">
    <location>
        <begin position="236"/>
        <end position="254"/>
    </location>
</feature>
<dbReference type="PANTHER" id="PTHR47481">
    <property type="match status" value="1"/>
</dbReference>
<keyword evidence="5" id="KW-1185">Reference proteome</keyword>
<name>A0ABY9DJT0_VITVI</name>
<dbReference type="InterPro" id="IPR036397">
    <property type="entry name" value="RNaseH_sf"/>
</dbReference>
<dbReference type="CDD" id="cd09272">
    <property type="entry name" value="RNase_HI_RT_Ty1"/>
    <property type="match status" value="1"/>
</dbReference>
<feature type="domain" description="Integrase catalytic" evidence="3">
    <location>
        <begin position="537"/>
        <end position="700"/>
    </location>
</feature>
<dbReference type="InterPro" id="IPR001584">
    <property type="entry name" value="Integrase_cat-core"/>
</dbReference>
<dbReference type="Pfam" id="PF00665">
    <property type="entry name" value="rve"/>
    <property type="match status" value="1"/>
</dbReference>
<dbReference type="Proteomes" id="UP001227230">
    <property type="component" value="Chromosome 17"/>
</dbReference>
<keyword evidence="1" id="KW-0378">Hydrolase</keyword>
<evidence type="ECO:0000313" key="4">
    <source>
        <dbReference type="EMBL" id="WKA07867.1"/>
    </source>
</evidence>
<dbReference type="Pfam" id="PF25597">
    <property type="entry name" value="SH3_retrovirus"/>
    <property type="match status" value="1"/>
</dbReference>
<dbReference type="Pfam" id="PF13976">
    <property type="entry name" value="gag_pre-integrs"/>
    <property type="match status" value="1"/>
</dbReference>
<gene>
    <name evidence="4" type="ORF">VitviT2T_025642</name>
</gene>
<feature type="region of interest" description="Disordered" evidence="2">
    <location>
        <begin position="221"/>
        <end position="291"/>
    </location>
</feature>
<proteinExistence type="predicted"/>
<dbReference type="InterPro" id="IPR043502">
    <property type="entry name" value="DNA/RNA_pol_sf"/>
</dbReference>
<reference evidence="4 5" key="1">
    <citation type="journal article" date="2023" name="Hortic Res">
        <title>The complete reference genome for grapevine (Vitis vinifera L.) genetics and breeding.</title>
        <authorList>
            <person name="Shi X."/>
            <person name="Cao S."/>
            <person name="Wang X."/>
            <person name="Huang S."/>
            <person name="Wang Y."/>
            <person name="Liu Z."/>
            <person name="Liu W."/>
            <person name="Leng X."/>
            <person name="Peng Y."/>
            <person name="Wang N."/>
            <person name="Wang Y."/>
            <person name="Ma Z."/>
            <person name="Xu X."/>
            <person name="Zhang F."/>
            <person name="Xue H."/>
            <person name="Zhong H."/>
            <person name="Wang Y."/>
            <person name="Zhang K."/>
            <person name="Velt A."/>
            <person name="Avia K."/>
            <person name="Holtgrawe D."/>
            <person name="Grimplet J."/>
            <person name="Matus J.T."/>
            <person name="Ware D."/>
            <person name="Wu X."/>
            <person name="Wang H."/>
            <person name="Liu C."/>
            <person name="Fang Y."/>
            <person name="Rustenholz C."/>
            <person name="Cheng Z."/>
            <person name="Xiao H."/>
            <person name="Zhou Y."/>
        </authorList>
    </citation>
    <scope>NUCLEOTIDE SEQUENCE [LARGE SCALE GENOMIC DNA]</scope>
    <source>
        <strain evidence="5">cv. Pinot noir / PN40024</strain>
        <tissue evidence="4">Leaf</tissue>
    </source>
</reference>
<dbReference type="Gene3D" id="3.30.420.10">
    <property type="entry name" value="Ribonuclease H-like superfamily/Ribonuclease H"/>
    <property type="match status" value="1"/>
</dbReference>
<dbReference type="SUPFAM" id="SSF56672">
    <property type="entry name" value="DNA/RNA polymerases"/>
    <property type="match status" value="1"/>
</dbReference>
<dbReference type="EMBL" id="CP126664">
    <property type="protein sequence ID" value="WKA07867.1"/>
    <property type="molecule type" value="Genomic_DNA"/>
</dbReference>
<evidence type="ECO:0000259" key="3">
    <source>
        <dbReference type="PROSITE" id="PS50994"/>
    </source>
</evidence>
<dbReference type="InterPro" id="IPR025724">
    <property type="entry name" value="GAG-pre-integrase_dom"/>
</dbReference>
<dbReference type="PANTHER" id="PTHR47481:SF22">
    <property type="entry name" value="RETROTRANSPOSON GAG DOMAIN-CONTAINING PROTEIN"/>
    <property type="match status" value="1"/>
</dbReference>
<dbReference type="PROSITE" id="PS50994">
    <property type="entry name" value="INTEGRASE"/>
    <property type="match status" value="1"/>
</dbReference>
<organism evidence="4 5">
    <name type="scientific">Vitis vinifera</name>
    <name type="common">Grape</name>
    <dbReference type="NCBI Taxonomy" id="29760"/>
    <lineage>
        <taxon>Eukaryota</taxon>
        <taxon>Viridiplantae</taxon>
        <taxon>Streptophyta</taxon>
        <taxon>Embryophyta</taxon>
        <taxon>Tracheophyta</taxon>
        <taxon>Spermatophyta</taxon>
        <taxon>Magnoliopsida</taxon>
        <taxon>eudicotyledons</taxon>
        <taxon>Gunneridae</taxon>
        <taxon>Pentapetalae</taxon>
        <taxon>rosids</taxon>
        <taxon>Vitales</taxon>
        <taxon>Vitaceae</taxon>
        <taxon>Viteae</taxon>
        <taxon>Vitis</taxon>
    </lineage>
</organism>
<evidence type="ECO:0000313" key="5">
    <source>
        <dbReference type="Proteomes" id="UP001227230"/>
    </source>
</evidence>
<dbReference type="Pfam" id="PF07727">
    <property type="entry name" value="RVT_2"/>
    <property type="match status" value="1"/>
</dbReference>
<dbReference type="SUPFAM" id="SSF53098">
    <property type="entry name" value="Ribonuclease H-like"/>
    <property type="match status" value="1"/>
</dbReference>